<evidence type="ECO:0000256" key="1">
    <source>
        <dbReference type="SAM" id="MobiDB-lite"/>
    </source>
</evidence>
<feature type="compositionally biased region" description="Basic residues" evidence="1">
    <location>
        <begin position="245"/>
        <end position="255"/>
    </location>
</feature>
<dbReference type="InParanoid" id="A0A7M7MB49"/>
<dbReference type="GeneID" id="111245267"/>
<protein>
    <submittedName>
        <fullName evidence="2">Uncharacterized protein</fullName>
    </submittedName>
</protein>
<reference evidence="2" key="1">
    <citation type="submission" date="2021-01" db="UniProtKB">
        <authorList>
            <consortium name="EnsemblMetazoa"/>
        </authorList>
    </citation>
    <scope>IDENTIFICATION</scope>
</reference>
<evidence type="ECO:0000313" key="2">
    <source>
        <dbReference type="EnsemblMetazoa" id="XP_022649135"/>
    </source>
</evidence>
<proteinExistence type="predicted"/>
<dbReference type="AlphaFoldDB" id="A0A7M7MB49"/>
<evidence type="ECO:0000313" key="3">
    <source>
        <dbReference type="Proteomes" id="UP000594260"/>
    </source>
</evidence>
<dbReference type="Proteomes" id="UP000594260">
    <property type="component" value="Unplaced"/>
</dbReference>
<dbReference type="RefSeq" id="XP_022649135.1">
    <property type="nucleotide sequence ID" value="XM_022793400.1"/>
</dbReference>
<name>A0A7M7MB49_VARDE</name>
<sequence length="311" mass="35024">MRLKQVLQISFCSFSAFLQQYSEQYETKLNGAWFYGVVCVPLGKTISCGWQWQQRRRQRRSGGKRVVSDRQKIVRRNKTTQTDGQTNREVCRFSGLLSSSSFPPTGTAIIISDAITRGLLGHGGDVGPADGEGLLDEAAPTRVTRSQTLLWCTRSSSNNSTLIVAGELPKGERKHVTPPTGRARLQLLPLFCGYPVNMFAALTQPPCLCYCEERDETRCQRCLAPSFPLFRVPEGRQQTRKKLASLVASKRKRRASERNSRERAHKQAILDPTMQQLSVWWRCSASTLIETLSRSETEREDGAESNEVRSH</sequence>
<keyword evidence="3" id="KW-1185">Reference proteome</keyword>
<organism evidence="2 3">
    <name type="scientific">Varroa destructor</name>
    <name type="common">Honeybee mite</name>
    <dbReference type="NCBI Taxonomy" id="109461"/>
    <lineage>
        <taxon>Eukaryota</taxon>
        <taxon>Metazoa</taxon>
        <taxon>Ecdysozoa</taxon>
        <taxon>Arthropoda</taxon>
        <taxon>Chelicerata</taxon>
        <taxon>Arachnida</taxon>
        <taxon>Acari</taxon>
        <taxon>Parasitiformes</taxon>
        <taxon>Mesostigmata</taxon>
        <taxon>Gamasina</taxon>
        <taxon>Dermanyssoidea</taxon>
        <taxon>Varroidae</taxon>
        <taxon>Varroa</taxon>
    </lineage>
</organism>
<feature type="region of interest" description="Disordered" evidence="1">
    <location>
        <begin position="245"/>
        <end position="265"/>
    </location>
</feature>
<dbReference type="EnsemblMetazoa" id="XM_022793400">
    <property type="protein sequence ID" value="XP_022649135"/>
    <property type="gene ID" value="LOC111245267"/>
</dbReference>
<accession>A0A7M7MB49</accession>
<dbReference type="KEGG" id="vde:111245267"/>